<evidence type="ECO:0000313" key="2">
    <source>
        <dbReference type="Proteomes" id="UP000257109"/>
    </source>
</evidence>
<sequence length="124" mass="14329">MHIDNLYLVDNSISYTKILSPFPSKLGANEVIKIKAVRGKPANIPLEQNHLLALVDGRLLHNPEIYRPKLSYCVHTLSQFMQQQKEEHWQVALRVLYGWCDSNWASFPLTRRSLIGWFVLLGLD</sequence>
<organism evidence="1 2">
    <name type="scientific">Mucuna pruriens</name>
    <name type="common">Velvet bean</name>
    <name type="synonym">Dolichos pruriens</name>
    <dbReference type="NCBI Taxonomy" id="157652"/>
    <lineage>
        <taxon>Eukaryota</taxon>
        <taxon>Viridiplantae</taxon>
        <taxon>Streptophyta</taxon>
        <taxon>Embryophyta</taxon>
        <taxon>Tracheophyta</taxon>
        <taxon>Spermatophyta</taxon>
        <taxon>Magnoliopsida</taxon>
        <taxon>eudicotyledons</taxon>
        <taxon>Gunneridae</taxon>
        <taxon>Pentapetalae</taxon>
        <taxon>rosids</taxon>
        <taxon>fabids</taxon>
        <taxon>Fabales</taxon>
        <taxon>Fabaceae</taxon>
        <taxon>Papilionoideae</taxon>
        <taxon>50 kb inversion clade</taxon>
        <taxon>NPAAA clade</taxon>
        <taxon>indigoferoid/millettioid clade</taxon>
        <taxon>Phaseoleae</taxon>
        <taxon>Mucuna</taxon>
    </lineage>
</organism>
<feature type="non-terminal residue" evidence="1">
    <location>
        <position position="1"/>
    </location>
</feature>
<keyword evidence="2" id="KW-1185">Reference proteome</keyword>
<gene>
    <name evidence="1" type="ORF">CR513_02415</name>
</gene>
<dbReference type="EMBL" id="QJKJ01000412">
    <property type="protein sequence ID" value="RDY12747.1"/>
    <property type="molecule type" value="Genomic_DNA"/>
</dbReference>
<accession>A0A371ICG2</accession>
<dbReference type="OrthoDB" id="1102953at2759"/>
<name>A0A371ICG2_MUCPR</name>
<dbReference type="Proteomes" id="UP000257109">
    <property type="component" value="Unassembled WGS sequence"/>
</dbReference>
<proteinExistence type="predicted"/>
<dbReference type="PANTHER" id="PTHR11439:SF470">
    <property type="entry name" value="CYSTEINE-RICH RLK (RECEPTOR-LIKE PROTEIN KINASE) 8"/>
    <property type="match status" value="1"/>
</dbReference>
<reference evidence="1" key="1">
    <citation type="submission" date="2018-05" db="EMBL/GenBank/DDBJ databases">
        <title>Draft genome of Mucuna pruriens seed.</title>
        <authorList>
            <person name="Nnadi N.E."/>
            <person name="Vos R."/>
            <person name="Hasami M.H."/>
            <person name="Devisetty U.K."/>
            <person name="Aguiy J.C."/>
        </authorList>
    </citation>
    <scope>NUCLEOTIDE SEQUENCE [LARGE SCALE GENOMIC DNA]</scope>
    <source>
        <strain evidence="1">JCA_2017</strain>
    </source>
</reference>
<evidence type="ECO:0000313" key="1">
    <source>
        <dbReference type="EMBL" id="RDY12747.1"/>
    </source>
</evidence>
<comment type="caution">
    <text evidence="1">The sequence shown here is derived from an EMBL/GenBank/DDBJ whole genome shotgun (WGS) entry which is preliminary data.</text>
</comment>
<dbReference type="PANTHER" id="PTHR11439">
    <property type="entry name" value="GAG-POL-RELATED RETROTRANSPOSON"/>
    <property type="match status" value="1"/>
</dbReference>
<dbReference type="AlphaFoldDB" id="A0A371ICG2"/>
<protein>
    <submittedName>
        <fullName evidence="1">Uncharacterized protein</fullName>
    </submittedName>
</protein>